<protein>
    <submittedName>
        <fullName evidence="1">Uncharacterized protein</fullName>
    </submittedName>
</protein>
<name>A0A2S0CSB8_9CAUD</name>
<dbReference type="Proteomes" id="UP000246806">
    <property type="component" value="Genome"/>
</dbReference>
<gene>
    <name evidence="1" type="ORF">BCP12_149</name>
</gene>
<accession>A0A2S0CSB8</accession>
<dbReference type="EMBL" id="KX987999">
    <property type="protein sequence ID" value="AQN32561.1"/>
    <property type="molecule type" value="Genomic_DNA"/>
</dbReference>
<evidence type="ECO:0000313" key="2">
    <source>
        <dbReference type="Proteomes" id="UP000246806"/>
    </source>
</evidence>
<reference evidence="1 2" key="1">
    <citation type="submission" date="2016-10" db="EMBL/GenBank/DDBJ databases">
        <title>Complete Genome Sequence of Bacillus Phage BCP12.</title>
        <authorList>
            <person name="Ghosh K."/>
            <person name="Kim K.-P."/>
        </authorList>
    </citation>
    <scope>NUCLEOTIDE SEQUENCE [LARGE SCALE GENOMIC DNA]</scope>
</reference>
<organism evidence="1 2">
    <name type="scientific">Bacillus phage BCP12</name>
    <dbReference type="NCBI Taxonomy" id="1913122"/>
    <lineage>
        <taxon>Viruses</taxon>
        <taxon>Duplodnaviria</taxon>
        <taxon>Heunggongvirae</taxon>
        <taxon>Uroviricota</taxon>
        <taxon>Caudoviricetes</taxon>
        <taxon>Herelleviridae</taxon>
        <taxon>Bastillevirinae</taxon>
        <taxon>Tsarbombavirus</taxon>
        <taxon>Tsarbombavirus BCP78</taxon>
    </lineage>
</organism>
<sequence>MAVRSRRKGSHKKLQGERYEARQRARYLKALELTIDRIQGEKETPSERIRLLRGER</sequence>
<evidence type="ECO:0000313" key="1">
    <source>
        <dbReference type="EMBL" id="AQN32561.1"/>
    </source>
</evidence>
<proteinExistence type="predicted"/>